<evidence type="ECO:0000313" key="2">
    <source>
        <dbReference type="Proteomes" id="UP000577408"/>
    </source>
</evidence>
<dbReference type="RefSeq" id="WP_181191141.1">
    <property type="nucleotide sequence ID" value="NZ_JABFED010000001.1"/>
</dbReference>
<sequence>MHNNFLAVTFALVSAATMAAGTVWRHRIMRAGTAEGENNDSPMQSIKRPAWWASMGVAFLAYGFQAAALAFGSLLVVQPVLALSLMLTLLFSAWAEKRHMQTAEAFWAVALTASVGGVVVLGRPLPGTRDPATWEWVTVVGTAVAIILLAYATASRRPPAGKALIFGAACGAMYGYQAVFSKVAVDDFVDGGVLGLVTSWQLWAMLLAATAGTVVQQYAFAAGNLATSLPASKIVEPLVAFSLGLFLLGESFRVDSVLGWVAVGTSIGVMLVSAAILTRVSIK</sequence>
<gene>
    <name evidence="1" type="ORF">HMA55_00470</name>
</gene>
<dbReference type="Proteomes" id="UP000577408">
    <property type="component" value="Unassembled WGS sequence"/>
</dbReference>
<keyword evidence="2" id="KW-1185">Reference proteome</keyword>
<comment type="caution">
    <text evidence="1">The sequence shown here is derived from an EMBL/GenBank/DDBJ whole genome shotgun (WGS) entry which is preliminary data.</text>
</comment>
<reference evidence="1 2" key="1">
    <citation type="submission" date="2020-05" db="EMBL/GenBank/DDBJ databases">
        <title>Descriptions of Corynebacterium xxxx sp. nov., Corynebacterium yyyy sp. nov. and Corynebacterium zzzz sp. nov.</title>
        <authorList>
            <person name="Zhang G."/>
        </authorList>
    </citation>
    <scope>NUCLEOTIDE SEQUENCE [LARGE SCALE GENOMIC DNA]</scope>
    <source>
        <strain evidence="2">zg-913</strain>
    </source>
</reference>
<protein>
    <submittedName>
        <fullName evidence="1">DMT family transporter</fullName>
    </submittedName>
</protein>
<proteinExistence type="predicted"/>
<dbReference type="EMBL" id="JABFED010000001">
    <property type="protein sequence ID" value="MBA1836407.1"/>
    <property type="molecule type" value="Genomic_DNA"/>
</dbReference>
<accession>A0A7H0KAE1</accession>
<name>A0A7H0KAE1_9CORY</name>
<dbReference type="PANTHER" id="PTHR40761">
    <property type="entry name" value="CONSERVED INTEGRAL MEMBRANE ALANINE VALINE AND LEUCINE RICH PROTEIN-RELATED"/>
    <property type="match status" value="1"/>
</dbReference>
<dbReference type="PANTHER" id="PTHR40761:SF1">
    <property type="entry name" value="CONSERVED INTEGRAL MEMBRANE ALANINE VALINE AND LEUCINE RICH PROTEIN-RELATED"/>
    <property type="match status" value="1"/>
</dbReference>
<evidence type="ECO:0000313" key="1">
    <source>
        <dbReference type="EMBL" id="MBA1836407.1"/>
    </source>
</evidence>
<organism evidence="1 2">
    <name type="scientific">Corynebacterium wankanglinii</name>
    <dbReference type="NCBI Taxonomy" id="2735136"/>
    <lineage>
        <taxon>Bacteria</taxon>
        <taxon>Bacillati</taxon>
        <taxon>Actinomycetota</taxon>
        <taxon>Actinomycetes</taxon>
        <taxon>Mycobacteriales</taxon>
        <taxon>Corynebacteriaceae</taxon>
        <taxon>Corynebacterium</taxon>
    </lineage>
</organism>
<dbReference type="NCBIfam" id="NF038012">
    <property type="entry name" value="DMT_1"/>
    <property type="match status" value="1"/>
</dbReference>
<dbReference type="AlphaFoldDB" id="A0A7H0KAE1"/>